<name>A0A1Y2D3I8_9FUNG</name>
<dbReference type="Pfam" id="PF00111">
    <property type="entry name" value="Fer2"/>
    <property type="match status" value="1"/>
</dbReference>
<keyword evidence="2" id="KW-0001">2Fe-2S</keyword>
<evidence type="ECO:0000256" key="5">
    <source>
        <dbReference type="ARBA" id="ARBA00023014"/>
    </source>
</evidence>
<reference evidence="8 9" key="1">
    <citation type="submission" date="2016-07" db="EMBL/GenBank/DDBJ databases">
        <title>Pervasive Adenine N6-methylation of Active Genes in Fungi.</title>
        <authorList>
            <consortium name="DOE Joint Genome Institute"/>
            <person name="Mondo S.J."/>
            <person name="Dannebaum R.O."/>
            <person name="Kuo R.C."/>
            <person name="Labutti K."/>
            <person name="Haridas S."/>
            <person name="Kuo A."/>
            <person name="Salamov A."/>
            <person name="Ahrendt S.R."/>
            <person name="Lipzen A."/>
            <person name="Sullivan W."/>
            <person name="Andreopoulos W.B."/>
            <person name="Clum A."/>
            <person name="Lindquist E."/>
            <person name="Daum C."/>
            <person name="Ramamoorthy G.K."/>
            <person name="Gryganskyi A."/>
            <person name="Culley D."/>
            <person name="Magnuson J.K."/>
            <person name="James T.Y."/>
            <person name="O'Malley M.A."/>
            <person name="Stajich J.E."/>
            <person name="Spatafora J.W."/>
            <person name="Visel A."/>
            <person name="Grigoriev I.V."/>
        </authorList>
    </citation>
    <scope>NUCLEOTIDE SEQUENCE [LARGE SCALE GENOMIC DNA]</scope>
    <source>
        <strain evidence="8 9">JEL800</strain>
    </source>
</reference>
<dbReference type="PROSITE" id="PS51085">
    <property type="entry name" value="2FE2S_FER_2"/>
    <property type="match status" value="1"/>
</dbReference>
<comment type="similarity">
    <text evidence="1">Belongs to the adrenodoxin/putidaredoxin family.</text>
</comment>
<dbReference type="AlphaFoldDB" id="A0A1Y2D3I8"/>
<dbReference type="Proteomes" id="UP000193642">
    <property type="component" value="Unassembled WGS sequence"/>
</dbReference>
<evidence type="ECO:0000256" key="6">
    <source>
        <dbReference type="ARBA" id="ARBA00034078"/>
    </source>
</evidence>
<protein>
    <submittedName>
        <fullName evidence="8">Ferredoxin</fullName>
    </submittedName>
</protein>
<evidence type="ECO:0000256" key="3">
    <source>
        <dbReference type="ARBA" id="ARBA00022723"/>
    </source>
</evidence>
<organism evidence="8 9">
    <name type="scientific">Rhizoclosmatium globosum</name>
    <dbReference type="NCBI Taxonomy" id="329046"/>
    <lineage>
        <taxon>Eukaryota</taxon>
        <taxon>Fungi</taxon>
        <taxon>Fungi incertae sedis</taxon>
        <taxon>Chytridiomycota</taxon>
        <taxon>Chytridiomycota incertae sedis</taxon>
        <taxon>Chytridiomycetes</taxon>
        <taxon>Chytridiales</taxon>
        <taxon>Chytriomycetaceae</taxon>
        <taxon>Rhizoclosmatium</taxon>
    </lineage>
</organism>
<dbReference type="InterPro" id="IPR018298">
    <property type="entry name" value="Adrenodoxin_Fe-S_BS"/>
</dbReference>
<dbReference type="GO" id="GO:0016653">
    <property type="term" value="F:oxidoreductase activity, acting on NAD(P)H, heme protein as acceptor"/>
    <property type="evidence" value="ECO:0007669"/>
    <property type="project" value="EnsemblFungi"/>
</dbReference>
<dbReference type="GO" id="GO:0006744">
    <property type="term" value="P:ubiquinone biosynthetic process"/>
    <property type="evidence" value="ECO:0007669"/>
    <property type="project" value="EnsemblFungi"/>
</dbReference>
<evidence type="ECO:0000256" key="2">
    <source>
        <dbReference type="ARBA" id="ARBA00022714"/>
    </source>
</evidence>
<evidence type="ECO:0000256" key="4">
    <source>
        <dbReference type="ARBA" id="ARBA00023004"/>
    </source>
</evidence>
<dbReference type="PRINTS" id="PR00355">
    <property type="entry name" value="ADRENODOXIN"/>
</dbReference>
<dbReference type="GO" id="GO:0005759">
    <property type="term" value="C:mitochondrial matrix"/>
    <property type="evidence" value="ECO:0007669"/>
    <property type="project" value="EnsemblFungi"/>
</dbReference>
<dbReference type="GO" id="GO:0140647">
    <property type="term" value="P:P450-containing electron transport chain"/>
    <property type="evidence" value="ECO:0007669"/>
    <property type="project" value="InterPro"/>
</dbReference>
<dbReference type="Gene3D" id="3.10.20.30">
    <property type="match status" value="1"/>
</dbReference>
<dbReference type="OrthoDB" id="268593at2759"/>
<evidence type="ECO:0000313" key="8">
    <source>
        <dbReference type="EMBL" id="ORY53859.1"/>
    </source>
</evidence>
<comment type="caution">
    <text evidence="8">The sequence shown here is derived from an EMBL/GenBank/DDBJ whole genome shotgun (WGS) entry which is preliminary data.</text>
</comment>
<keyword evidence="3" id="KW-0479">Metal-binding</keyword>
<dbReference type="GO" id="GO:0009055">
    <property type="term" value="F:electron transfer activity"/>
    <property type="evidence" value="ECO:0007669"/>
    <property type="project" value="TreeGrafter"/>
</dbReference>
<dbReference type="PANTHER" id="PTHR23426:SF65">
    <property type="entry name" value="FERREDOXIN-2, MITOCHONDRIAL"/>
    <property type="match status" value="1"/>
</dbReference>
<dbReference type="InterPro" id="IPR001055">
    <property type="entry name" value="Adrenodoxin-like"/>
</dbReference>
<dbReference type="InterPro" id="IPR001041">
    <property type="entry name" value="2Fe-2S_ferredoxin-type"/>
</dbReference>
<dbReference type="STRING" id="329046.A0A1Y2D3I8"/>
<comment type="cofactor">
    <cofactor evidence="6">
        <name>[2Fe-2S] cluster</name>
        <dbReference type="ChEBI" id="CHEBI:190135"/>
    </cofactor>
</comment>
<dbReference type="InterPro" id="IPR012675">
    <property type="entry name" value="Beta-grasp_dom_sf"/>
</dbReference>
<keyword evidence="5" id="KW-0411">Iron-sulfur</keyword>
<dbReference type="GO" id="GO:0046872">
    <property type="term" value="F:metal ion binding"/>
    <property type="evidence" value="ECO:0007669"/>
    <property type="project" value="UniProtKB-KW"/>
</dbReference>
<dbReference type="PROSITE" id="PS00814">
    <property type="entry name" value="ADX"/>
    <property type="match status" value="1"/>
</dbReference>
<sequence length="165" mass="18668">MLTLSKPSSDPPHQRNEEIEGRRRVNIITSVVGPSQLYADQFLLFLYPHQPRYAVTYILQDGSKKTVYAKDGWNLLDLAHSNNIDLEGACEASLACSTCHVIMERPFYDKLAEPTDEENDMLDLAFGLTETSRLGCQVEMCKELDGMTIRIPSASRNIKNENMKK</sequence>
<dbReference type="InterPro" id="IPR036010">
    <property type="entry name" value="2Fe-2S_ferredoxin-like_sf"/>
</dbReference>
<proteinExistence type="inferred from homology"/>
<dbReference type="CDD" id="cd00207">
    <property type="entry name" value="fer2"/>
    <property type="match status" value="1"/>
</dbReference>
<dbReference type="PANTHER" id="PTHR23426">
    <property type="entry name" value="FERREDOXIN/ADRENODOXIN"/>
    <property type="match status" value="1"/>
</dbReference>
<keyword evidence="9" id="KW-1185">Reference proteome</keyword>
<dbReference type="GO" id="GO:0006784">
    <property type="term" value="P:heme A biosynthetic process"/>
    <property type="evidence" value="ECO:0007669"/>
    <property type="project" value="EnsemblFungi"/>
</dbReference>
<accession>A0A1Y2D3I8</accession>
<evidence type="ECO:0000313" key="9">
    <source>
        <dbReference type="Proteomes" id="UP000193642"/>
    </source>
</evidence>
<feature type="domain" description="2Fe-2S ferredoxin-type" evidence="7">
    <location>
        <begin position="53"/>
        <end position="155"/>
    </location>
</feature>
<gene>
    <name evidence="8" type="ORF">BCR33DRAFT_693263</name>
</gene>
<evidence type="ECO:0000259" key="7">
    <source>
        <dbReference type="PROSITE" id="PS51085"/>
    </source>
</evidence>
<dbReference type="EMBL" id="MCGO01000001">
    <property type="protein sequence ID" value="ORY53859.1"/>
    <property type="molecule type" value="Genomic_DNA"/>
</dbReference>
<evidence type="ECO:0000256" key="1">
    <source>
        <dbReference type="ARBA" id="ARBA00010914"/>
    </source>
</evidence>
<dbReference type="SUPFAM" id="SSF54292">
    <property type="entry name" value="2Fe-2S ferredoxin-like"/>
    <property type="match status" value="1"/>
</dbReference>
<keyword evidence="4" id="KW-0408">Iron</keyword>
<dbReference type="GO" id="GO:0051537">
    <property type="term" value="F:2 iron, 2 sulfur cluster binding"/>
    <property type="evidence" value="ECO:0007669"/>
    <property type="project" value="UniProtKB-KW"/>
</dbReference>
<dbReference type="GO" id="GO:0016226">
    <property type="term" value="P:iron-sulfur cluster assembly"/>
    <property type="evidence" value="ECO:0007669"/>
    <property type="project" value="EnsemblFungi"/>
</dbReference>